<dbReference type="PANTHER" id="PTHR16515">
    <property type="entry name" value="PR DOMAIN ZINC FINGER PROTEIN"/>
    <property type="match status" value="1"/>
</dbReference>
<evidence type="ECO:0000256" key="4">
    <source>
        <dbReference type="ARBA" id="ARBA00022737"/>
    </source>
</evidence>
<feature type="domain" description="C2H2-type" evidence="13">
    <location>
        <begin position="176"/>
        <end position="203"/>
    </location>
</feature>
<proteinExistence type="inferred from homology"/>
<feature type="domain" description="C2H2-type" evidence="13">
    <location>
        <begin position="232"/>
        <end position="259"/>
    </location>
</feature>
<dbReference type="Pfam" id="PF00096">
    <property type="entry name" value="zf-C2H2"/>
    <property type="match status" value="2"/>
</dbReference>
<dbReference type="InterPro" id="IPR036236">
    <property type="entry name" value="Znf_C2H2_sf"/>
</dbReference>
<dbReference type="PROSITE" id="PS00028">
    <property type="entry name" value="ZINC_FINGER_C2H2_1"/>
    <property type="match status" value="4"/>
</dbReference>
<keyword evidence="4" id="KW-0677">Repeat</keyword>
<accession>A0AAY4C480</accession>
<comment type="subcellular location">
    <subcellularLocation>
        <location evidence="1">Nucleus</location>
    </subcellularLocation>
</comment>
<reference evidence="14 15" key="1">
    <citation type="submission" date="2020-06" db="EMBL/GenBank/DDBJ databases">
        <authorList>
            <consortium name="Wellcome Sanger Institute Data Sharing"/>
        </authorList>
    </citation>
    <scope>NUCLEOTIDE SEQUENCE [LARGE SCALE GENOMIC DNA]</scope>
</reference>
<feature type="domain" description="C2H2-type" evidence="13">
    <location>
        <begin position="204"/>
        <end position="231"/>
    </location>
</feature>
<feature type="region of interest" description="Disordered" evidence="12">
    <location>
        <begin position="13"/>
        <end position="57"/>
    </location>
</feature>
<evidence type="ECO:0000256" key="12">
    <source>
        <dbReference type="SAM" id="MobiDB-lite"/>
    </source>
</evidence>
<dbReference type="Pfam" id="PF13465">
    <property type="entry name" value="zf-H2C2_2"/>
    <property type="match status" value="1"/>
</dbReference>
<dbReference type="SMART" id="SM00355">
    <property type="entry name" value="ZnF_C2H2"/>
    <property type="match status" value="4"/>
</dbReference>
<evidence type="ECO:0000256" key="10">
    <source>
        <dbReference type="ARBA" id="ARBA00023242"/>
    </source>
</evidence>
<dbReference type="PROSITE" id="PS50157">
    <property type="entry name" value="ZINC_FINGER_C2H2_2"/>
    <property type="match status" value="4"/>
</dbReference>
<evidence type="ECO:0000313" key="14">
    <source>
        <dbReference type="Ensembl" id="ENSDCDP00010027883.1"/>
    </source>
</evidence>
<keyword evidence="10" id="KW-0539">Nucleus</keyword>
<dbReference type="FunFam" id="3.30.160.60:FF:002343">
    <property type="entry name" value="Zinc finger protein 33A"/>
    <property type="match status" value="2"/>
</dbReference>
<dbReference type="InterPro" id="IPR013087">
    <property type="entry name" value="Znf_C2H2_type"/>
</dbReference>
<dbReference type="FunFam" id="3.30.160.60:FF:000912">
    <property type="entry name" value="Zinc finger protein 660"/>
    <property type="match status" value="1"/>
</dbReference>
<protein>
    <recommendedName>
        <fullName evidence="13">C2H2-type domain-containing protein</fullName>
    </recommendedName>
</protein>
<dbReference type="AlphaFoldDB" id="A0AAY4C480"/>
<dbReference type="Gene3D" id="3.30.160.60">
    <property type="entry name" value="Classic Zinc Finger"/>
    <property type="match status" value="5"/>
</dbReference>
<dbReference type="Proteomes" id="UP000694580">
    <property type="component" value="Chromosome 3"/>
</dbReference>
<evidence type="ECO:0000256" key="1">
    <source>
        <dbReference type="ARBA" id="ARBA00004123"/>
    </source>
</evidence>
<dbReference type="GeneTree" id="ENSGT01150000286952"/>
<comment type="similarity">
    <text evidence="2">Belongs to the krueppel C2H2-type zinc-finger protein family.</text>
</comment>
<organism evidence="14 15">
    <name type="scientific">Denticeps clupeoides</name>
    <name type="common">denticle herring</name>
    <dbReference type="NCBI Taxonomy" id="299321"/>
    <lineage>
        <taxon>Eukaryota</taxon>
        <taxon>Metazoa</taxon>
        <taxon>Chordata</taxon>
        <taxon>Craniata</taxon>
        <taxon>Vertebrata</taxon>
        <taxon>Euteleostomi</taxon>
        <taxon>Actinopterygii</taxon>
        <taxon>Neopterygii</taxon>
        <taxon>Teleostei</taxon>
        <taxon>Clupei</taxon>
        <taxon>Clupeiformes</taxon>
        <taxon>Denticipitoidei</taxon>
        <taxon>Denticipitidae</taxon>
        <taxon>Denticeps</taxon>
    </lineage>
</organism>
<evidence type="ECO:0000256" key="11">
    <source>
        <dbReference type="PROSITE-ProRule" id="PRU00042"/>
    </source>
</evidence>
<keyword evidence="8" id="KW-0238">DNA-binding</keyword>
<dbReference type="InterPro" id="IPR050331">
    <property type="entry name" value="Zinc_finger"/>
</dbReference>
<keyword evidence="5 11" id="KW-0863">Zinc-finger</keyword>
<keyword evidence="7" id="KW-0805">Transcription regulation</keyword>
<evidence type="ECO:0000256" key="7">
    <source>
        <dbReference type="ARBA" id="ARBA00023015"/>
    </source>
</evidence>
<keyword evidence="15" id="KW-1185">Reference proteome</keyword>
<dbReference type="PANTHER" id="PTHR16515:SF57">
    <property type="entry name" value="ZINC FINGER PROTEIN 154-LIKE"/>
    <property type="match status" value="1"/>
</dbReference>
<dbReference type="FunFam" id="3.30.160.60:FF:001480">
    <property type="entry name" value="Si:cabz01071911.3"/>
    <property type="match status" value="1"/>
</dbReference>
<feature type="domain" description="C2H2-type" evidence="13">
    <location>
        <begin position="148"/>
        <end position="175"/>
    </location>
</feature>
<dbReference type="GO" id="GO:0008270">
    <property type="term" value="F:zinc ion binding"/>
    <property type="evidence" value="ECO:0007669"/>
    <property type="project" value="UniProtKB-KW"/>
</dbReference>
<evidence type="ECO:0000259" key="13">
    <source>
        <dbReference type="PROSITE" id="PS50157"/>
    </source>
</evidence>
<dbReference type="GO" id="GO:0003677">
    <property type="term" value="F:DNA binding"/>
    <property type="evidence" value="ECO:0007669"/>
    <property type="project" value="UniProtKB-KW"/>
</dbReference>
<evidence type="ECO:0000256" key="6">
    <source>
        <dbReference type="ARBA" id="ARBA00022833"/>
    </source>
</evidence>
<sequence length="308" mass="35368">MVTLTLHLSITPRMDPRKPCFSADAGSLDHVPPETSSDAASHQNRGSMVEPAGNEDEISSGERIVRLQRMQPFVDERVLILPADGSPAAERRRCSKQSEEVLHRCGRHFRPIQSLHLTHADERWISKGFGTSENLREHPRTPSGEKRHHCFFCSKAFSTSSNLQEHRRTHTGEKPYQCKECGKSFRRKQTFKRHQLTHTGEKTFNCSLCGRSCTTFEDLKVHQRVHTGEKPYPCAQCGVSFRQLTHLRVHRRTHTGERPYQCTHCMTGFHDEGQKNEGQICCVYLLILFWIWPLICSPCSPERRLLAK</sequence>
<reference evidence="14" key="2">
    <citation type="submission" date="2025-08" db="UniProtKB">
        <authorList>
            <consortium name="Ensembl"/>
        </authorList>
    </citation>
    <scope>IDENTIFICATION</scope>
</reference>
<evidence type="ECO:0000256" key="8">
    <source>
        <dbReference type="ARBA" id="ARBA00023125"/>
    </source>
</evidence>
<name>A0AAY4C480_9TELE</name>
<dbReference type="SUPFAM" id="SSF57667">
    <property type="entry name" value="beta-beta-alpha zinc fingers"/>
    <property type="match status" value="3"/>
</dbReference>
<keyword evidence="6" id="KW-0862">Zinc</keyword>
<dbReference type="GO" id="GO:0005634">
    <property type="term" value="C:nucleus"/>
    <property type="evidence" value="ECO:0007669"/>
    <property type="project" value="UniProtKB-SubCell"/>
</dbReference>
<dbReference type="Ensembl" id="ENSDCDT00010034386.1">
    <property type="protein sequence ID" value="ENSDCDP00010027883.1"/>
    <property type="gene ID" value="ENSDCDG00010017550.1"/>
</dbReference>
<evidence type="ECO:0000256" key="9">
    <source>
        <dbReference type="ARBA" id="ARBA00023163"/>
    </source>
</evidence>
<evidence type="ECO:0000256" key="2">
    <source>
        <dbReference type="ARBA" id="ARBA00006991"/>
    </source>
</evidence>
<evidence type="ECO:0000313" key="15">
    <source>
        <dbReference type="Proteomes" id="UP000694580"/>
    </source>
</evidence>
<reference evidence="14" key="3">
    <citation type="submission" date="2025-09" db="UniProtKB">
        <authorList>
            <consortium name="Ensembl"/>
        </authorList>
    </citation>
    <scope>IDENTIFICATION</scope>
</reference>
<dbReference type="GO" id="GO:0010468">
    <property type="term" value="P:regulation of gene expression"/>
    <property type="evidence" value="ECO:0007669"/>
    <property type="project" value="TreeGrafter"/>
</dbReference>
<evidence type="ECO:0000256" key="3">
    <source>
        <dbReference type="ARBA" id="ARBA00022723"/>
    </source>
</evidence>
<keyword evidence="3" id="KW-0479">Metal-binding</keyword>
<keyword evidence="9" id="KW-0804">Transcription</keyword>
<feature type="compositionally biased region" description="Polar residues" evidence="12">
    <location>
        <begin position="34"/>
        <end position="46"/>
    </location>
</feature>
<evidence type="ECO:0000256" key="5">
    <source>
        <dbReference type="ARBA" id="ARBA00022771"/>
    </source>
</evidence>